<evidence type="ECO:0000256" key="6">
    <source>
        <dbReference type="ARBA" id="ARBA00023065"/>
    </source>
</evidence>
<protein>
    <submittedName>
        <fullName evidence="9">Putative ATPase</fullName>
    </submittedName>
</protein>
<dbReference type="GO" id="GO:0005524">
    <property type="term" value="F:ATP binding"/>
    <property type="evidence" value="ECO:0007669"/>
    <property type="project" value="InterPro"/>
</dbReference>
<accession>A0A495IHF5</accession>
<keyword evidence="4" id="KW-0410">Iron transport</keyword>
<dbReference type="GO" id="GO:0006826">
    <property type="term" value="P:iron ion transport"/>
    <property type="evidence" value="ECO:0007669"/>
    <property type="project" value="UniProtKB-KW"/>
</dbReference>
<dbReference type="InterPro" id="IPR003593">
    <property type="entry name" value="AAA+_ATPase"/>
</dbReference>
<keyword evidence="7" id="KW-0472">Membrane</keyword>
<gene>
    <name evidence="9" type="ORF">C8E83_1705</name>
</gene>
<evidence type="ECO:0000256" key="7">
    <source>
        <dbReference type="ARBA" id="ARBA00023136"/>
    </source>
</evidence>
<comment type="caution">
    <text evidence="9">The sequence shown here is derived from an EMBL/GenBank/DDBJ whole genome shotgun (WGS) entry which is preliminary data.</text>
</comment>
<dbReference type="GO" id="GO:0016887">
    <property type="term" value="F:ATP hydrolysis activity"/>
    <property type="evidence" value="ECO:0007669"/>
    <property type="project" value="InterPro"/>
</dbReference>
<dbReference type="RefSeq" id="WP_121369363.1">
    <property type="nucleotide sequence ID" value="NZ_RBKS01000001.1"/>
</dbReference>
<evidence type="ECO:0000256" key="4">
    <source>
        <dbReference type="ARBA" id="ARBA00022496"/>
    </source>
</evidence>
<dbReference type="PANTHER" id="PTHR42771:SF2">
    <property type="entry name" value="IRON(3+)-HYDROXAMATE IMPORT ATP-BINDING PROTEIN FHUC"/>
    <property type="match status" value="1"/>
</dbReference>
<keyword evidence="6" id="KW-0406">Ion transport</keyword>
<dbReference type="OrthoDB" id="9784297at2"/>
<dbReference type="AlphaFoldDB" id="A0A495IHF5"/>
<dbReference type="InterPro" id="IPR003959">
    <property type="entry name" value="ATPase_AAA_core"/>
</dbReference>
<dbReference type="GO" id="GO:0006302">
    <property type="term" value="P:double-strand break repair"/>
    <property type="evidence" value="ECO:0007669"/>
    <property type="project" value="InterPro"/>
</dbReference>
<evidence type="ECO:0000256" key="1">
    <source>
        <dbReference type="ARBA" id="ARBA00004202"/>
    </source>
</evidence>
<dbReference type="InterPro" id="IPR027417">
    <property type="entry name" value="P-loop_NTPase"/>
</dbReference>
<keyword evidence="10" id="KW-1185">Reference proteome</keyword>
<evidence type="ECO:0000313" key="9">
    <source>
        <dbReference type="EMBL" id="RKR74585.1"/>
    </source>
</evidence>
<evidence type="ECO:0000256" key="5">
    <source>
        <dbReference type="ARBA" id="ARBA00023004"/>
    </source>
</evidence>
<dbReference type="SMART" id="SM00382">
    <property type="entry name" value="AAA"/>
    <property type="match status" value="1"/>
</dbReference>
<evidence type="ECO:0000256" key="3">
    <source>
        <dbReference type="ARBA" id="ARBA00022475"/>
    </source>
</evidence>
<evidence type="ECO:0000313" key="10">
    <source>
        <dbReference type="Proteomes" id="UP000280008"/>
    </source>
</evidence>
<dbReference type="Pfam" id="PF13476">
    <property type="entry name" value="AAA_23"/>
    <property type="match status" value="1"/>
</dbReference>
<proteinExistence type="predicted"/>
<dbReference type="EMBL" id="RBKS01000001">
    <property type="protein sequence ID" value="RKR74585.1"/>
    <property type="molecule type" value="Genomic_DNA"/>
</dbReference>
<keyword evidence="3" id="KW-1003">Cell membrane</keyword>
<dbReference type="InterPro" id="IPR051535">
    <property type="entry name" value="Siderophore_ABC-ATPase"/>
</dbReference>
<organism evidence="9 10">
    <name type="scientific">Frondihabitans australicus</name>
    <dbReference type="NCBI Taxonomy" id="386892"/>
    <lineage>
        <taxon>Bacteria</taxon>
        <taxon>Bacillati</taxon>
        <taxon>Actinomycetota</taxon>
        <taxon>Actinomycetes</taxon>
        <taxon>Micrococcales</taxon>
        <taxon>Microbacteriaceae</taxon>
        <taxon>Frondihabitans</taxon>
    </lineage>
</organism>
<dbReference type="Pfam" id="PF13304">
    <property type="entry name" value="AAA_21"/>
    <property type="match status" value="1"/>
</dbReference>
<name>A0A495IHF5_9MICO</name>
<evidence type="ECO:0000259" key="8">
    <source>
        <dbReference type="SMART" id="SM00382"/>
    </source>
</evidence>
<dbReference type="InterPro" id="IPR038729">
    <property type="entry name" value="Rad50/SbcC_AAA"/>
</dbReference>
<evidence type="ECO:0000256" key="2">
    <source>
        <dbReference type="ARBA" id="ARBA00022448"/>
    </source>
</evidence>
<keyword evidence="5" id="KW-0408">Iron</keyword>
<keyword evidence="2" id="KW-0813">Transport</keyword>
<feature type="domain" description="AAA+ ATPase" evidence="8">
    <location>
        <begin position="36"/>
        <end position="204"/>
    </location>
</feature>
<dbReference type="PANTHER" id="PTHR42771">
    <property type="entry name" value="IRON(3+)-HYDROXAMATE IMPORT ATP-BINDING PROTEIN FHUC"/>
    <property type="match status" value="1"/>
</dbReference>
<reference evidence="9 10" key="1">
    <citation type="submission" date="2018-10" db="EMBL/GenBank/DDBJ databases">
        <title>Sequencing the genomes of 1000 actinobacteria strains.</title>
        <authorList>
            <person name="Klenk H.-P."/>
        </authorList>
    </citation>
    <scope>NUCLEOTIDE SEQUENCE [LARGE SCALE GENOMIC DNA]</scope>
    <source>
        <strain evidence="9 10">DSM 17894</strain>
    </source>
</reference>
<comment type="subcellular location">
    <subcellularLocation>
        <location evidence="1">Cell membrane</location>
        <topology evidence="1">Peripheral membrane protein</topology>
    </subcellularLocation>
</comment>
<dbReference type="Gene3D" id="3.40.50.300">
    <property type="entry name" value="P-loop containing nucleotide triphosphate hydrolases"/>
    <property type="match status" value="2"/>
</dbReference>
<sequence length="233" mass="25302">MIIDRAYVPMALARPAEWPFTVPAVAALVGDGLRFDAPVTFLVGENGTGKSTIVEALAEAWGLDVRSGEGGRRYASEMPKSALGEVLKIDRVATGMVGRRQKGYFLRAETATAEFERRGASLGSRFTEASHGESFRAAFETYFAEKGLYVLDEPEAALSFTACLALLRVLRRLQGAGSQIVCATHSPLLTALPGARILELGAHGVRASEWGDLELVRHWQRFVGDPGAYLRYL</sequence>
<dbReference type="SUPFAM" id="SSF52540">
    <property type="entry name" value="P-loop containing nucleoside triphosphate hydrolases"/>
    <property type="match status" value="1"/>
</dbReference>
<dbReference type="Proteomes" id="UP000280008">
    <property type="component" value="Unassembled WGS sequence"/>
</dbReference>
<dbReference type="GO" id="GO:0005886">
    <property type="term" value="C:plasma membrane"/>
    <property type="evidence" value="ECO:0007669"/>
    <property type="project" value="UniProtKB-SubCell"/>
</dbReference>